<feature type="region of interest" description="Disordered" evidence="1">
    <location>
        <begin position="17"/>
        <end position="44"/>
    </location>
</feature>
<evidence type="ECO:0000313" key="3">
    <source>
        <dbReference type="Proteomes" id="UP000240760"/>
    </source>
</evidence>
<proteinExistence type="predicted"/>
<dbReference type="EMBL" id="KZ679138">
    <property type="protein sequence ID" value="PTB73579.1"/>
    <property type="molecule type" value="Genomic_DNA"/>
</dbReference>
<evidence type="ECO:0000256" key="1">
    <source>
        <dbReference type="SAM" id="MobiDB-lite"/>
    </source>
</evidence>
<dbReference type="OrthoDB" id="5397183at2759"/>
<evidence type="ECO:0000313" key="2">
    <source>
        <dbReference type="EMBL" id="PTB73579.1"/>
    </source>
</evidence>
<dbReference type="Proteomes" id="UP000240760">
    <property type="component" value="Unassembled WGS sequence"/>
</dbReference>
<dbReference type="AlphaFoldDB" id="A0A2T4BW98"/>
<name>A0A2T4BW98_TRILO</name>
<gene>
    <name evidence="2" type="ORF">M440DRAFT_1066050</name>
</gene>
<reference evidence="2 3" key="1">
    <citation type="submission" date="2016-07" db="EMBL/GenBank/DDBJ databases">
        <title>Multiple horizontal gene transfer events from other fungi enriched the ability of initially mycotrophic Trichoderma (Ascomycota) to feed on dead plant biomass.</title>
        <authorList>
            <consortium name="DOE Joint Genome Institute"/>
            <person name="Aerts A."/>
            <person name="Atanasova L."/>
            <person name="Chenthamara K."/>
            <person name="Zhang J."/>
            <person name="Grujic M."/>
            <person name="Henrissat B."/>
            <person name="Kuo A."/>
            <person name="Salamov A."/>
            <person name="Lipzen A."/>
            <person name="Labutti K."/>
            <person name="Barry K."/>
            <person name="Miao Y."/>
            <person name="Rahimi M.J."/>
            <person name="Shen Q."/>
            <person name="Grigoriev I.V."/>
            <person name="Kubicek C.P."/>
            <person name="Druzhinina I.S."/>
        </authorList>
    </citation>
    <scope>NUCLEOTIDE SEQUENCE [LARGE SCALE GENOMIC DNA]</scope>
    <source>
        <strain evidence="2 3">ATCC 18648</strain>
    </source>
</reference>
<accession>A0A2T4BW98</accession>
<keyword evidence="3" id="KW-1185">Reference proteome</keyword>
<organism evidence="2 3">
    <name type="scientific">Trichoderma longibrachiatum ATCC 18648</name>
    <dbReference type="NCBI Taxonomy" id="983965"/>
    <lineage>
        <taxon>Eukaryota</taxon>
        <taxon>Fungi</taxon>
        <taxon>Dikarya</taxon>
        <taxon>Ascomycota</taxon>
        <taxon>Pezizomycotina</taxon>
        <taxon>Sordariomycetes</taxon>
        <taxon>Hypocreomycetidae</taxon>
        <taxon>Hypocreales</taxon>
        <taxon>Hypocreaceae</taxon>
        <taxon>Trichoderma</taxon>
    </lineage>
</organism>
<sequence length="320" mass="36299">MGEWSWPADWAPSRTIVPSDQRAVAKRSSDQMDAADEVEPASKRPALAERLAAAVARQDVAMSEAAAGVEMSGICPHLQKRPWRKEDAFTDATWWKMSHFSWWEMYEPSRSALGSEYFQGQSMEEYIKFHESQDTDGAYWHKRIRPIQEGQPPTCSLHEISIHDMKLLPGKTFFYIDEMINSIKNEVKEADGRPLVFELFAAVAHAGWSRGGNGEPKFQYFQLEDLFGGPPFITGLKAFTSDDYEESAEFLKATKADDKCYCLCEVIQDGQSELGWSLVIHEIQPVTWETMRSAHASMGKMTDDGVVEKQTKMCVGEDFW</sequence>
<protein>
    <submittedName>
        <fullName evidence="2">Uncharacterized protein</fullName>
    </submittedName>
</protein>